<dbReference type="GO" id="GO:0006629">
    <property type="term" value="P:lipid metabolic process"/>
    <property type="evidence" value="ECO:0007669"/>
    <property type="project" value="InterPro"/>
</dbReference>
<sequence>MSADGRPPLPLALQLLSSTLPACIIALNLPHAVRCAALVGYAYVLSRACSFSTGSVHRDYSLGCMLMGQLITTFHLLCLSNPLAQFRHESDLVPPSELSFLRRVYWSMCVFFNNRGVGWSYQVSNVPPRPSEARWTFVRQQLFAVFRWYLVLDIAQSLQRYCPQLFRHETGTRALVAEGLVHRCVTIAIVAVQYTLLSVVCVAAGISVPRDWPAIYGSWADAYTVRRFWGRSYHQMLRRYTRSIGKAVCQLLCLRPRSKASSYVQLYAAFAVSGLMHCGGDLMVSRGIFGASFPFYFMQAIAIMFEDAVIGIARRLGLKSSNAWTRFVGYIWLVVWLGISAPWYVNWSMRAGANNAGRFSFSLIAIIVHKVIHRV</sequence>
<feature type="transmembrane region" description="Helical" evidence="7">
    <location>
        <begin position="295"/>
        <end position="312"/>
    </location>
</feature>
<feature type="transmembrane region" description="Helical" evidence="7">
    <location>
        <begin position="324"/>
        <end position="344"/>
    </location>
</feature>
<keyword evidence="4 7" id="KW-0812">Transmembrane</keyword>
<comment type="similarity">
    <text evidence="2">Belongs to the wax synthase family.</text>
</comment>
<evidence type="ECO:0000256" key="2">
    <source>
        <dbReference type="ARBA" id="ARBA00007282"/>
    </source>
</evidence>
<dbReference type="Proteomes" id="UP000218811">
    <property type="component" value="Unassembled WGS sequence"/>
</dbReference>
<keyword evidence="10" id="KW-1185">Reference proteome</keyword>
<reference evidence="9 10" key="1">
    <citation type="journal article" date="2012" name="Science">
        <title>The Paleozoic origin of enzymatic lignin decomposition reconstructed from 31 fungal genomes.</title>
        <authorList>
            <person name="Floudas D."/>
            <person name="Binder M."/>
            <person name="Riley R."/>
            <person name="Barry K."/>
            <person name="Blanchette R.A."/>
            <person name="Henrissat B."/>
            <person name="Martinez A.T."/>
            <person name="Otillar R."/>
            <person name="Spatafora J.W."/>
            <person name="Yadav J.S."/>
            <person name="Aerts A."/>
            <person name="Benoit I."/>
            <person name="Boyd A."/>
            <person name="Carlson A."/>
            <person name="Copeland A."/>
            <person name="Coutinho P.M."/>
            <person name="de Vries R.P."/>
            <person name="Ferreira P."/>
            <person name="Findley K."/>
            <person name="Foster B."/>
            <person name="Gaskell J."/>
            <person name="Glotzer D."/>
            <person name="Gorecki P."/>
            <person name="Heitman J."/>
            <person name="Hesse C."/>
            <person name="Hori C."/>
            <person name="Igarashi K."/>
            <person name="Jurgens J.A."/>
            <person name="Kallen N."/>
            <person name="Kersten P."/>
            <person name="Kohler A."/>
            <person name="Kuees U."/>
            <person name="Kumar T.K.A."/>
            <person name="Kuo A."/>
            <person name="LaButti K."/>
            <person name="Larrondo L.F."/>
            <person name="Lindquist E."/>
            <person name="Ling A."/>
            <person name="Lombard V."/>
            <person name="Lucas S."/>
            <person name="Lundell T."/>
            <person name="Martin R."/>
            <person name="McLaughlin D.J."/>
            <person name="Morgenstern I."/>
            <person name="Morin E."/>
            <person name="Murat C."/>
            <person name="Nagy L.G."/>
            <person name="Nolan M."/>
            <person name="Ohm R.A."/>
            <person name="Patyshakuliyeva A."/>
            <person name="Rokas A."/>
            <person name="Ruiz-Duenas F.J."/>
            <person name="Sabat G."/>
            <person name="Salamov A."/>
            <person name="Samejima M."/>
            <person name="Schmutz J."/>
            <person name="Slot J.C."/>
            <person name="St John F."/>
            <person name="Stenlid J."/>
            <person name="Sun H."/>
            <person name="Sun S."/>
            <person name="Syed K."/>
            <person name="Tsang A."/>
            <person name="Wiebenga A."/>
            <person name="Young D."/>
            <person name="Pisabarro A."/>
            <person name="Eastwood D.C."/>
            <person name="Martin F."/>
            <person name="Cullen D."/>
            <person name="Grigoriev I.V."/>
            <person name="Hibbett D.S."/>
        </authorList>
    </citation>
    <scope>NUCLEOTIDE SEQUENCE [LARGE SCALE GENOMIC DNA]</scope>
    <source>
        <strain evidence="9 10">MD-104</strain>
    </source>
</reference>
<dbReference type="STRING" id="742152.A0A2H3JAI7"/>
<proteinExistence type="inferred from homology"/>
<dbReference type="InterPro" id="IPR044851">
    <property type="entry name" value="Wax_synthase"/>
</dbReference>
<evidence type="ECO:0000313" key="9">
    <source>
        <dbReference type="EMBL" id="PCH35769.1"/>
    </source>
</evidence>
<evidence type="ECO:0000256" key="3">
    <source>
        <dbReference type="ARBA" id="ARBA00022679"/>
    </source>
</evidence>
<evidence type="ECO:0000259" key="8">
    <source>
        <dbReference type="Pfam" id="PF13813"/>
    </source>
</evidence>
<dbReference type="OMA" id="PCMIWIV"/>
<evidence type="ECO:0000256" key="7">
    <source>
        <dbReference type="SAM" id="Phobius"/>
    </source>
</evidence>
<dbReference type="GO" id="GO:0016020">
    <property type="term" value="C:membrane"/>
    <property type="evidence" value="ECO:0007669"/>
    <property type="project" value="UniProtKB-SubCell"/>
</dbReference>
<dbReference type="OrthoDB" id="1077582at2759"/>
<dbReference type="InterPro" id="IPR032805">
    <property type="entry name" value="Wax_synthase_dom"/>
</dbReference>
<dbReference type="Pfam" id="PF13813">
    <property type="entry name" value="MBOAT_2"/>
    <property type="match status" value="1"/>
</dbReference>
<dbReference type="EMBL" id="KB467854">
    <property type="protein sequence ID" value="PCH35769.1"/>
    <property type="molecule type" value="Genomic_DNA"/>
</dbReference>
<feature type="domain" description="Wax synthase" evidence="8">
    <location>
        <begin position="212"/>
        <end position="287"/>
    </location>
</feature>
<evidence type="ECO:0000256" key="6">
    <source>
        <dbReference type="ARBA" id="ARBA00023136"/>
    </source>
</evidence>
<evidence type="ECO:0000313" key="10">
    <source>
        <dbReference type="Proteomes" id="UP000218811"/>
    </source>
</evidence>
<keyword evidence="6 7" id="KW-0472">Membrane</keyword>
<name>A0A2H3JAI7_WOLCO</name>
<organism evidence="9 10">
    <name type="scientific">Wolfiporia cocos (strain MD-104)</name>
    <name type="common">Brown rot fungus</name>
    <dbReference type="NCBI Taxonomy" id="742152"/>
    <lineage>
        <taxon>Eukaryota</taxon>
        <taxon>Fungi</taxon>
        <taxon>Dikarya</taxon>
        <taxon>Basidiomycota</taxon>
        <taxon>Agaricomycotina</taxon>
        <taxon>Agaricomycetes</taxon>
        <taxon>Polyporales</taxon>
        <taxon>Phaeolaceae</taxon>
        <taxon>Wolfiporia</taxon>
    </lineage>
</organism>
<dbReference type="GO" id="GO:0008374">
    <property type="term" value="F:O-acyltransferase activity"/>
    <property type="evidence" value="ECO:0007669"/>
    <property type="project" value="InterPro"/>
</dbReference>
<keyword evidence="3" id="KW-0808">Transferase</keyword>
<gene>
    <name evidence="9" type="ORF">WOLCODRAFT_133975</name>
</gene>
<dbReference type="PANTHER" id="PTHR31595">
    <property type="entry name" value="LONG-CHAIN-ALCOHOL O-FATTY-ACYLTRANSFERASE 3-RELATED"/>
    <property type="match status" value="1"/>
</dbReference>
<evidence type="ECO:0000256" key="1">
    <source>
        <dbReference type="ARBA" id="ARBA00004141"/>
    </source>
</evidence>
<evidence type="ECO:0000256" key="5">
    <source>
        <dbReference type="ARBA" id="ARBA00022989"/>
    </source>
</evidence>
<dbReference type="AlphaFoldDB" id="A0A2H3JAI7"/>
<dbReference type="PANTHER" id="PTHR31595:SF67">
    <property type="entry name" value="WAX SYNTHASE DOMAIN-CONTAINING PROTEIN"/>
    <property type="match status" value="1"/>
</dbReference>
<keyword evidence="5 7" id="KW-1133">Transmembrane helix</keyword>
<protein>
    <recommendedName>
        <fullName evidence="8">Wax synthase domain-containing protein</fullName>
    </recommendedName>
</protein>
<evidence type="ECO:0000256" key="4">
    <source>
        <dbReference type="ARBA" id="ARBA00022692"/>
    </source>
</evidence>
<comment type="subcellular location">
    <subcellularLocation>
        <location evidence="1">Membrane</location>
        <topology evidence="1">Multi-pass membrane protein</topology>
    </subcellularLocation>
</comment>
<accession>A0A2H3JAI7</accession>